<name>A0ABD0B8T7_AERCA</name>
<dbReference type="AlphaFoldDB" id="A0ABD0B8T7"/>
<evidence type="ECO:0000313" key="1">
    <source>
        <dbReference type="EMBL" id="GJB92501.1"/>
    </source>
</evidence>
<dbReference type="Gene3D" id="6.20.20.10">
    <property type="match status" value="1"/>
</dbReference>
<comment type="caution">
    <text evidence="1">The sequence shown here is derived from an EMBL/GenBank/DDBJ whole genome shotgun (WGS) entry which is preliminary data.</text>
</comment>
<dbReference type="InterPro" id="IPR013464">
    <property type="entry name" value="CHP02642"/>
</dbReference>
<sequence length="232" mass="25788">MTHAIEMALRLFSPKGALHEPSSGRSSTLGREEFLGALQVAAKSNPQGLQFLMADHLGDEQALASLLAHFSATLDSDEVGGMAMAILLRRPLPEQLEHLVLSHPHYDKERRRAAVVMEKAKRAHRGGNDHEYQRLLAERNGILSLAHDHCVGEMLQSGRCPHCRGAGIRPRKGDECPKCHGTGRVVPHVELVSRRFGQEMWQAVERAVDEVLHQASDLARVMDRQVRVMRVA</sequence>
<dbReference type="EMBL" id="BPOP01000024">
    <property type="protein sequence ID" value="GJB92501.1"/>
    <property type="molecule type" value="Genomic_DNA"/>
</dbReference>
<dbReference type="Proteomes" id="UP000737420">
    <property type="component" value="Unassembled WGS sequence"/>
</dbReference>
<evidence type="ECO:0000313" key="2">
    <source>
        <dbReference type="Proteomes" id="UP000737420"/>
    </source>
</evidence>
<dbReference type="SUPFAM" id="SSF57938">
    <property type="entry name" value="DnaJ/Hsp40 cysteine-rich domain"/>
    <property type="match status" value="1"/>
</dbReference>
<dbReference type="NCBIfam" id="TIGR02642">
    <property type="entry name" value="phage_xxxx"/>
    <property type="match status" value="1"/>
</dbReference>
<proteinExistence type="predicted"/>
<reference evidence="1 2" key="1">
    <citation type="submission" date="2021-07" db="EMBL/GenBank/DDBJ databases">
        <title>Draft genome sequence of carbapenem-resistant Aeromonas spp. in Japan.</title>
        <authorList>
            <person name="Maehana S."/>
            <person name="Suzuki M."/>
            <person name="Kitasato H."/>
        </authorList>
    </citation>
    <scope>NUCLEOTIDE SEQUENCE [LARGE SCALE GENOMIC DNA]</scope>
    <source>
        <strain evidence="1 2">KAM382</strain>
    </source>
</reference>
<accession>A0ABD0B8T7</accession>
<protein>
    <submittedName>
        <fullName evidence="1">Uncharacterized protein</fullName>
    </submittedName>
</protein>
<organism evidence="1 2">
    <name type="scientific">Aeromonas caviae</name>
    <name type="common">Aeromonas punctata</name>
    <dbReference type="NCBI Taxonomy" id="648"/>
    <lineage>
        <taxon>Bacteria</taxon>
        <taxon>Pseudomonadati</taxon>
        <taxon>Pseudomonadota</taxon>
        <taxon>Gammaproteobacteria</taxon>
        <taxon>Aeromonadales</taxon>
        <taxon>Aeromonadaceae</taxon>
        <taxon>Aeromonas</taxon>
    </lineage>
</organism>
<gene>
    <name evidence="1" type="ORF">KAM382_25620</name>
</gene>
<dbReference type="RefSeq" id="WP_203762550.1">
    <property type="nucleotide sequence ID" value="NZ_AP024402.1"/>
</dbReference>
<dbReference type="InterPro" id="IPR036410">
    <property type="entry name" value="HSP_DnaJ_Cys-rich_dom_sf"/>
</dbReference>